<sequence>MLLYSQGNHVTHDHDNSLKCHLVDRFAVTPFHVLLSGANCKLDLFQVLLDAYPPNVFGWKDVNEKTAIEYYWRQSHHPTEDTQTILQVTIHRWMVDSISSWKALEAWNTDMSDKVNAILAQDEEEQRQS</sequence>
<evidence type="ECO:0000313" key="2">
    <source>
        <dbReference type="Proteomes" id="UP001295423"/>
    </source>
</evidence>
<accession>A0AAD2PVJ7</accession>
<dbReference type="AlphaFoldDB" id="A0AAD2PVJ7"/>
<evidence type="ECO:0000313" key="1">
    <source>
        <dbReference type="EMBL" id="CAJ1955727.1"/>
    </source>
</evidence>
<proteinExistence type="predicted"/>
<dbReference type="Proteomes" id="UP001295423">
    <property type="component" value="Unassembled WGS sequence"/>
</dbReference>
<keyword evidence="2" id="KW-1185">Reference proteome</keyword>
<dbReference type="EMBL" id="CAKOGP040001892">
    <property type="protein sequence ID" value="CAJ1955727.1"/>
    <property type="molecule type" value="Genomic_DNA"/>
</dbReference>
<comment type="caution">
    <text evidence="1">The sequence shown here is derived from an EMBL/GenBank/DDBJ whole genome shotgun (WGS) entry which is preliminary data.</text>
</comment>
<name>A0AAD2PVJ7_9STRA</name>
<gene>
    <name evidence="1" type="ORF">CYCCA115_LOCUS15894</name>
</gene>
<organism evidence="1 2">
    <name type="scientific">Cylindrotheca closterium</name>
    <dbReference type="NCBI Taxonomy" id="2856"/>
    <lineage>
        <taxon>Eukaryota</taxon>
        <taxon>Sar</taxon>
        <taxon>Stramenopiles</taxon>
        <taxon>Ochrophyta</taxon>
        <taxon>Bacillariophyta</taxon>
        <taxon>Bacillariophyceae</taxon>
        <taxon>Bacillariophycidae</taxon>
        <taxon>Bacillariales</taxon>
        <taxon>Bacillariaceae</taxon>
        <taxon>Cylindrotheca</taxon>
    </lineage>
</organism>
<reference evidence="1" key="1">
    <citation type="submission" date="2023-08" db="EMBL/GenBank/DDBJ databases">
        <authorList>
            <person name="Audoor S."/>
            <person name="Bilcke G."/>
        </authorList>
    </citation>
    <scope>NUCLEOTIDE SEQUENCE</scope>
</reference>
<protein>
    <submittedName>
        <fullName evidence="1">Uncharacterized protein</fullName>
    </submittedName>
</protein>